<reference evidence="1" key="1">
    <citation type="journal article" date="2022" name="bioRxiv">
        <title>Sequencing and chromosome-scale assembly of the giantPleurodeles waltlgenome.</title>
        <authorList>
            <person name="Brown T."/>
            <person name="Elewa A."/>
            <person name="Iarovenko S."/>
            <person name="Subramanian E."/>
            <person name="Araus A.J."/>
            <person name="Petzold A."/>
            <person name="Susuki M."/>
            <person name="Suzuki K.-i.T."/>
            <person name="Hayashi T."/>
            <person name="Toyoda A."/>
            <person name="Oliveira C."/>
            <person name="Osipova E."/>
            <person name="Leigh N.D."/>
            <person name="Simon A."/>
            <person name="Yun M.H."/>
        </authorList>
    </citation>
    <scope>NUCLEOTIDE SEQUENCE</scope>
    <source>
        <strain evidence="1">20211129_DDA</strain>
        <tissue evidence="1">Liver</tissue>
    </source>
</reference>
<gene>
    <name evidence="1" type="ORF">NDU88_002040</name>
</gene>
<comment type="caution">
    <text evidence="1">The sequence shown here is derived from an EMBL/GenBank/DDBJ whole genome shotgun (WGS) entry which is preliminary data.</text>
</comment>
<accession>A0AAV7S9A2</accession>
<dbReference type="AlphaFoldDB" id="A0AAV7S9A2"/>
<dbReference type="Proteomes" id="UP001066276">
    <property type="component" value="Chromosome 4_2"/>
</dbReference>
<keyword evidence="2" id="KW-1185">Reference proteome</keyword>
<dbReference type="EMBL" id="JANPWB010000008">
    <property type="protein sequence ID" value="KAJ1161556.1"/>
    <property type="molecule type" value="Genomic_DNA"/>
</dbReference>
<proteinExistence type="predicted"/>
<evidence type="ECO:0000313" key="2">
    <source>
        <dbReference type="Proteomes" id="UP001066276"/>
    </source>
</evidence>
<organism evidence="1 2">
    <name type="scientific">Pleurodeles waltl</name>
    <name type="common">Iberian ribbed newt</name>
    <dbReference type="NCBI Taxonomy" id="8319"/>
    <lineage>
        <taxon>Eukaryota</taxon>
        <taxon>Metazoa</taxon>
        <taxon>Chordata</taxon>
        <taxon>Craniata</taxon>
        <taxon>Vertebrata</taxon>
        <taxon>Euteleostomi</taxon>
        <taxon>Amphibia</taxon>
        <taxon>Batrachia</taxon>
        <taxon>Caudata</taxon>
        <taxon>Salamandroidea</taxon>
        <taxon>Salamandridae</taxon>
        <taxon>Pleurodelinae</taxon>
        <taxon>Pleurodeles</taxon>
    </lineage>
</organism>
<name>A0AAV7S9A2_PLEWA</name>
<evidence type="ECO:0000313" key="1">
    <source>
        <dbReference type="EMBL" id="KAJ1161556.1"/>
    </source>
</evidence>
<sequence length="66" mass="7414">MALRPSDAPGELRGGWPLMRRLLRREYANAPCAKPDFIHITRLKARGLLITIENGLIRCPCVSKEA</sequence>
<protein>
    <submittedName>
        <fullName evidence="1">Uncharacterized protein</fullName>
    </submittedName>
</protein>